<keyword evidence="7 9" id="KW-0472">Membrane</keyword>
<dbReference type="GO" id="GO:0046961">
    <property type="term" value="F:proton-transporting ATPase activity, rotational mechanism"/>
    <property type="evidence" value="ECO:0007669"/>
    <property type="project" value="InterPro"/>
</dbReference>
<dbReference type="GO" id="GO:0033179">
    <property type="term" value="C:proton-transporting V-type ATPase, V0 domain"/>
    <property type="evidence" value="ECO:0007669"/>
    <property type="project" value="InterPro"/>
</dbReference>
<dbReference type="PANTHER" id="PTHR11629">
    <property type="entry name" value="VACUOLAR PROTON ATPASES"/>
    <property type="match status" value="1"/>
</dbReference>
<dbReference type="AlphaFoldDB" id="A0A1E8EY22"/>
<feature type="transmembrane region" description="Helical" evidence="9">
    <location>
        <begin position="404"/>
        <end position="426"/>
    </location>
</feature>
<evidence type="ECO:0000313" key="11">
    <source>
        <dbReference type="Proteomes" id="UP000175744"/>
    </source>
</evidence>
<dbReference type="STRING" id="1121290.CLAOCE_15940"/>
<feature type="transmembrane region" description="Helical" evidence="9">
    <location>
        <begin position="589"/>
        <end position="610"/>
    </location>
</feature>
<keyword evidence="6" id="KW-0406">Ion transport</keyword>
<evidence type="ECO:0000256" key="2">
    <source>
        <dbReference type="ARBA" id="ARBA00009904"/>
    </source>
</evidence>
<comment type="similarity">
    <text evidence="2">Belongs to the V-ATPase 116 kDa subunit family.</text>
</comment>
<evidence type="ECO:0000313" key="10">
    <source>
        <dbReference type="EMBL" id="OFI05588.1"/>
    </source>
</evidence>
<evidence type="ECO:0000256" key="3">
    <source>
        <dbReference type="ARBA" id="ARBA00022448"/>
    </source>
</evidence>
<keyword evidence="4 9" id="KW-0812">Transmembrane</keyword>
<evidence type="ECO:0000256" key="7">
    <source>
        <dbReference type="ARBA" id="ARBA00023136"/>
    </source>
</evidence>
<organism evidence="10 11">
    <name type="scientific">Clostridium acetireducens DSM 10703</name>
    <dbReference type="NCBI Taxonomy" id="1121290"/>
    <lineage>
        <taxon>Bacteria</taxon>
        <taxon>Bacillati</taxon>
        <taxon>Bacillota</taxon>
        <taxon>Clostridia</taxon>
        <taxon>Eubacteriales</taxon>
        <taxon>Clostridiaceae</taxon>
        <taxon>Clostridium</taxon>
    </lineage>
</organism>
<dbReference type="OrthoDB" id="9803814at2"/>
<evidence type="ECO:0000256" key="9">
    <source>
        <dbReference type="SAM" id="Phobius"/>
    </source>
</evidence>
<gene>
    <name evidence="10" type="ORF">CLOACE_15940</name>
</gene>
<protein>
    <submittedName>
        <fullName evidence="10">V-type ATP synthase subunit I</fullName>
    </submittedName>
</protein>
<name>A0A1E8EY22_9CLOT</name>
<evidence type="ECO:0000256" key="5">
    <source>
        <dbReference type="ARBA" id="ARBA00022989"/>
    </source>
</evidence>
<proteinExistence type="inferred from homology"/>
<feature type="transmembrane region" description="Helical" evidence="9">
    <location>
        <begin position="513"/>
        <end position="529"/>
    </location>
</feature>
<feature type="transmembrane region" description="Helical" evidence="9">
    <location>
        <begin position="366"/>
        <end position="392"/>
    </location>
</feature>
<dbReference type="GO" id="GO:0051117">
    <property type="term" value="F:ATPase binding"/>
    <property type="evidence" value="ECO:0007669"/>
    <property type="project" value="TreeGrafter"/>
</dbReference>
<feature type="transmembrane region" description="Helical" evidence="9">
    <location>
        <begin position="446"/>
        <end position="467"/>
    </location>
</feature>
<evidence type="ECO:0000256" key="8">
    <source>
        <dbReference type="SAM" id="Coils"/>
    </source>
</evidence>
<dbReference type="PATRIC" id="fig|1121290.3.peg.1581"/>
<accession>A0A1E8EY22</accession>
<dbReference type="RefSeq" id="WP_070110568.1">
    <property type="nucleotide sequence ID" value="NZ_LZFO01000023.1"/>
</dbReference>
<evidence type="ECO:0000256" key="4">
    <source>
        <dbReference type="ARBA" id="ARBA00022692"/>
    </source>
</evidence>
<keyword evidence="3" id="KW-0813">Transport</keyword>
<keyword evidence="11" id="KW-1185">Reference proteome</keyword>
<evidence type="ECO:0000256" key="6">
    <source>
        <dbReference type="ARBA" id="ARBA00023065"/>
    </source>
</evidence>
<keyword evidence="5 9" id="KW-1133">Transmembrane helix</keyword>
<comment type="subcellular location">
    <subcellularLocation>
        <location evidence="1">Membrane</location>
        <topology evidence="1">Multi-pass membrane protein</topology>
    </subcellularLocation>
</comment>
<feature type="coiled-coil region" evidence="8">
    <location>
        <begin position="233"/>
        <end position="267"/>
    </location>
</feature>
<feature type="transmembrane region" description="Helical" evidence="9">
    <location>
        <begin position="562"/>
        <end position="583"/>
    </location>
</feature>
<feature type="transmembrane region" description="Helical" evidence="9">
    <location>
        <begin position="479"/>
        <end position="501"/>
    </location>
</feature>
<dbReference type="Proteomes" id="UP000175744">
    <property type="component" value="Unassembled WGS sequence"/>
</dbReference>
<comment type="caution">
    <text evidence="10">The sequence shown here is derived from an EMBL/GenBank/DDBJ whole genome shotgun (WGS) entry which is preliminary data.</text>
</comment>
<dbReference type="Pfam" id="PF01496">
    <property type="entry name" value="V_ATPase_I"/>
    <property type="match status" value="1"/>
</dbReference>
<dbReference type="GO" id="GO:0007035">
    <property type="term" value="P:vacuolar acidification"/>
    <property type="evidence" value="ECO:0007669"/>
    <property type="project" value="TreeGrafter"/>
</dbReference>
<reference evidence="10 11" key="1">
    <citation type="submission" date="2016-06" db="EMBL/GenBank/DDBJ databases">
        <title>Genome sequence of Clostridium acetireducens DSM 10703.</title>
        <authorList>
            <person name="Poehlein A."/>
            <person name="Fluechter S."/>
            <person name="Duerre P."/>
            <person name="Daniel R."/>
        </authorList>
    </citation>
    <scope>NUCLEOTIDE SEQUENCE [LARGE SCALE GENOMIC DNA]</scope>
    <source>
        <strain evidence="10 11">DSM 10703</strain>
    </source>
</reference>
<dbReference type="GO" id="GO:0016471">
    <property type="term" value="C:vacuolar proton-transporting V-type ATPase complex"/>
    <property type="evidence" value="ECO:0007669"/>
    <property type="project" value="TreeGrafter"/>
</dbReference>
<dbReference type="PANTHER" id="PTHR11629:SF63">
    <property type="entry name" value="V-TYPE PROTON ATPASE SUBUNIT A"/>
    <property type="match status" value="1"/>
</dbReference>
<dbReference type="InterPro" id="IPR002490">
    <property type="entry name" value="V-ATPase_116kDa_su"/>
</dbReference>
<sequence>MAIVKMKKFNLLALESQKENLIQSLHKFEGVEFINLSESETKYLDFLDKDFDEEKLYKLEGDRAKITFVLDLLDNYVEKEKGLKSLFNDKKVLNYNELEKLGKDINWESIYNEIKGIDSKLNSLKNELQKPKLEIDNLKPWLNLDIDFSDLDKLSSCSYVLGSIKRNNKDKFREEFDSEVNLSYVEIINESANEIKLFILFHKEYKNKVEDLLKKYEFDKVQFNYQKSPKKIIELLKEKINKIEKTIEELESNIKNYVDKIEDIKLSYEYIQLQIDRTYATKNFLNTGRVIVIEGWVPQESIEDLEKCLNDFENLYYIEFTEPSENDNVPILLKNNDLVKSFEAITTMYSYPKYNEIDPTPALVPFYMLFFGMMLSDAGYGLIMLIFTYLILKFVPLEEDKKSFVKMFFYLSFPTILVGALFGSYFTGAIKIPPIWQDPTKNVTGLLIVSIIIGIIQLYVGLGIKAYQLIKEKKYLDALYDVGLWYITLTSAILFILAKFAKVPSIVNIQNPIKYLMFAGMIGLVLTQGRENKSILGKFGGGIYGLYGITGYIGDIVSYSRLMALGLATSFIGSAINLMTGLLGKGILLWLFGPIIFIIGHLFNLFINALGSYVHSSRLQYLEYFGKFYEGGGKGFVPFKARNKFFKIKNK</sequence>
<keyword evidence="8" id="KW-0175">Coiled coil</keyword>
<evidence type="ECO:0000256" key="1">
    <source>
        <dbReference type="ARBA" id="ARBA00004141"/>
    </source>
</evidence>
<dbReference type="EMBL" id="LZFO01000023">
    <property type="protein sequence ID" value="OFI05588.1"/>
    <property type="molecule type" value="Genomic_DNA"/>
</dbReference>